<evidence type="ECO:0000313" key="4">
    <source>
        <dbReference type="Proteomes" id="UP000552700"/>
    </source>
</evidence>
<gene>
    <name evidence="3" type="ORF">FHS92_002013</name>
</gene>
<name>A0A841J0P9_9SPHN</name>
<protein>
    <recommendedName>
        <fullName evidence="2">Phasin domain-containing protein</fullName>
    </recommendedName>
</protein>
<proteinExistence type="predicted"/>
<dbReference type="RefSeq" id="WP_246351897.1">
    <property type="nucleotide sequence ID" value="NZ_JACIJP010000002.1"/>
</dbReference>
<sequence>MPHPRRGLNRIFADLFARFHNRVDIILLHRTITLANMPNMHYCALQQMMRVGKMVDVPKKRGRPAGVKSVPAKSPTVPVGTPKATPAGKAVAAPKPVAPRKAAVAPVPAPLPVAVVKPVVAAPVPAEPIPALVPKPVPDITKTKSESVTQTELAATPMDLEGTKLMNEILENSKKFAEDAKVRFQGAFSEMSEKAKAGVEKSTKAVEEFGDLAKGNVEALVESGKIAAKGIETMGQDAAEYSRMTFEKATAAMKSIAQVKTPAEFFQLQSELLSSTFDAFAKETAKNSEALIKLAGDVAQPLSTRVSIVTEKVKSLAA</sequence>
<feature type="region of interest" description="Disordered" evidence="1">
    <location>
        <begin position="61"/>
        <end position="92"/>
    </location>
</feature>
<dbReference type="Proteomes" id="UP000552700">
    <property type="component" value="Unassembled WGS sequence"/>
</dbReference>
<comment type="caution">
    <text evidence="3">The sequence shown here is derived from an EMBL/GenBank/DDBJ whole genome shotgun (WGS) entry which is preliminary data.</text>
</comment>
<dbReference type="EMBL" id="JACIJP010000002">
    <property type="protein sequence ID" value="MBB6124284.1"/>
    <property type="molecule type" value="Genomic_DNA"/>
</dbReference>
<feature type="compositionally biased region" description="Low complexity" evidence="1">
    <location>
        <begin position="82"/>
        <end position="92"/>
    </location>
</feature>
<dbReference type="Pfam" id="PF09361">
    <property type="entry name" value="Phasin_2"/>
    <property type="match status" value="1"/>
</dbReference>
<dbReference type="AlphaFoldDB" id="A0A841J0P9"/>
<dbReference type="InterPro" id="IPR018968">
    <property type="entry name" value="Phasin"/>
</dbReference>
<accession>A0A841J0P9</accession>
<feature type="domain" description="Phasin" evidence="2">
    <location>
        <begin position="207"/>
        <end position="306"/>
    </location>
</feature>
<keyword evidence="4" id="KW-1185">Reference proteome</keyword>
<evidence type="ECO:0000259" key="2">
    <source>
        <dbReference type="Pfam" id="PF09361"/>
    </source>
</evidence>
<reference evidence="3 4" key="1">
    <citation type="submission" date="2020-08" db="EMBL/GenBank/DDBJ databases">
        <title>Genomic Encyclopedia of Type Strains, Phase IV (KMG-IV): sequencing the most valuable type-strain genomes for metagenomic binning, comparative biology and taxonomic classification.</title>
        <authorList>
            <person name="Goeker M."/>
        </authorList>
    </citation>
    <scope>NUCLEOTIDE SEQUENCE [LARGE SCALE GENOMIC DNA]</scope>
    <source>
        <strain evidence="3 4">DSM 102255</strain>
    </source>
</reference>
<organism evidence="3 4">
    <name type="scientific">Sphingobium subterraneum</name>
    <dbReference type="NCBI Taxonomy" id="627688"/>
    <lineage>
        <taxon>Bacteria</taxon>
        <taxon>Pseudomonadati</taxon>
        <taxon>Pseudomonadota</taxon>
        <taxon>Alphaproteobacteria</taxon>
        <taxon>Sphingomonadales</taxon>
        <taxon>Sphingomonadaceae</taxon>
        <taxon>Sphingobium</taxon>
    </lineage>
</organism>
<evidence type="ECO:0000256" key="1">
    <source>
        <dbReference type="SAM" id="MobiDB-lite"/>
    </source>
</evidence>
<evidence type="ECO:0000313" key="3">
    <source>
        <dbReference type="EMBL" id="MBB6124284.1"/>
    </source>
</evidence>